<feature type="binding site" evidence="3">
    <location>
        <position position="150"/>
    </location>
    <ligand>
        <name>substrate</name>
    </ligand>
</feature>
<dbReference type="Gene3D" id="3.40.50.1000">
    <property type="entry name" value="HAD superfamily/HAD-like"/>
    <property type="match status" value="1"/>
</dbReference>
<feature type="binding site" evidence="3">
    <location>
        <begin position="47"/>
        <end position="52"/>
    </location>
    <ligand>
        <name>substrate</name>
    </ligand>
</feature>
<dbReference type="EC" id="5.4.2.6" evidence="6"/>
<dbReference type="GO" id="GO:0005975">
    <property type="term" value="P:carbohydrate metabolic process"/>
    <property type="evidence" value="ECO:0007669"/>
    <property type="project" value="InterPro"/>
</dbReference>
<accession>A0A387ANI5</accession>
<proteinExistence type="inferred from homology"/>
<sequence>MKFTDIRGFILDLDGVISNTSVLHSRAWQQIAHKVETPWHPKLSEELKGVGRMDSLNLILRRGRRRVKYSLEDKVRLTEEKNKLYIELVNKMTPDDILPGIKKFLDSLKANHYPIALASASRNAPLVLEKLQLTDYFDQIVDPAKLRKGKPDPEIFATGAKLLGLLPEECIGIEDSAVGITAINAAGETSIGIGARHVLRDAHINFADTRDLTLENIKKRL</sequence>
<name>A0A387ANI5_9LACO</name>
<evidence type="ECO:0000256" key="4">
    <source>
        <dbReference type="PIRSR" id="PIRSR610972-3"/>
    </source>
</evidence>
<feature type="binding site" evidence="3">
    <location>
        <begin position="12"/>
        <end position="14"/>
    </location>
    <ligand>
        <name>substrate</name>
    </ligand>
</feature>
<feature type="site" description="Important for catalytic activity and assists the phosphoryl transfer reaction to Asp8 by balancing charge and orienting the reacting groups" evidence="5">
    <location>
        <position position="150"/>
    </location>
</feature>
<dbReference type="NCBIfam" id="TIGR02009">
    <property type="entry name" value="PGMB-YQAB-SF"/>
    <property type="match status" value="1"/>
</dbReference>
<dbReference type="KEGG" id="abom:D7I45_01415"/>
<dbReference type="GO" id="GO:0008801">
    <property type="term" value="F:beta-phosphoglucomutase activity"/>
    <property type="evidence" value="ECO:0007669"/>
    <property type="project" value="UniProtKB-EC"/>
</dbReference>
<feature type="binding site" evidence="3">
    <location>
        <position position="55"/>
    </location>
    <ligand>
        <name>substrate</name>
    </ligand>
</feature>
<feature type="binding site" evidence="4">
    <location>
        <position position="14"/>
    </location>
    <ligand>
        <name>Mg(2+)</name>
        <dbReference type="ChEBI" id="CHEBI:18420"/>
    </ligand>
</feature>
<feature type="binding site" evidence="3">
    <location>
        <begin position="119"/>
        <end position="123"/>
    </location>
    <ligand>
        <name>substrate</name>
    </ligand>
</feature>
<protein>
    <submittedName>
        <fullName evidence="6">Beta-phosphoglucomutase</fullName>
        <ecNumber evidence="6">5.4.2.6</ecNumber>
    </submittedName>
</protein>
<evidence type="ECO:0000256" key="5">
    <source>
        <dbReference type="PIRSR" id="PIRSR610972-4"/>
    </source>
</evidence>
<dbReference type="SUPFAM" id="SSF56784">
    <property type="entry name" value="HAD-like"/>
    <property type="match status" value="1"/>
</dbReference>
<dbReference type="InterPro" id="IPR010976">
    <property type="entry name" value="B-phosphoglucomutase_hydrolase"/>
</dbReference>
<dbReference type="InterPro" id="IPR036412">
    <property type="entry name" value="HAD-like_sf"/>
</dbReference>
<keyword evidence="6" id="KW-0413">Isomerase</keyword>
<dbReference type="EMBL" id="CP032626">
    <property type="protein sequence ID" value="AYF92242.1"/>
    <property type="molecule type" value="Genomic_DNA"/>
</dbReference>
<feature type="binding site" evidence="4">
    <location>
        <position position="12"/>
    </location>
    <ligand>
        <name>Mg(2+)</name>
        <dbReference type="ChEBI" id="CHEBI:18420"/>
    </ligand>
</feature>
<keyword evidence="4" id="KW-0460">Magnesium</keyword>
<dbReference type="RefSeq" id="WP_120784016.1">
    <property type="nucleotide sequence ID" value="NZ_CP032626.1"/>
</dbReference>
<dbReference type="Gene3D" id="1.10.150.240">
    <property type="entry name" value="Putative phosphatase, domain 2"/>
    <property type="match status" value="1"/>
</dbReference>
<dbReference type="AlphaFoldDB" id="A0A387ANI5"/>
<dbReference type="SFLD" id="SFLDS00003">
    <property type="entry name" value="Haloacid_Dehalogenase"/>
    <property type="match status" value="1"/>
</dbReference>
<reference evidence="6 7" key="1">
    <citation type="submission" date="2018-09" db="EMBL/GenBank/DDBJ databases">
        <title>Genome sequencing of strain BHWM-4.</title>
        <authorList>
            <person name="Heo J."/>
            <person name="Kim S.-J."/>
            <person name="Kwon S.-W."/>
        </authorList>
    </citation>
    <scope>NUCLEOTIDE SEQUENCE [LARGE SCALE GENOMIC DNA]</scope>
    <source>
        <strain evidence="6 7">BHWM-4</strain>
    </source>
</reference>
<dbReference type="InterPro" id="IPR006439">
    <property type="entry name" value="HAD-SF_hydro_IA"/>
</dbReference>
<dbReference type="InterPro" id="IPR023198">
    <property type="entry name" value="PGP-like_dom2"/>
</dbReference>
<comment type="similarity">
    <text evidence="1">Belongs to the HAD-like hydrolase superfamily. CbbY/CbbZ/Gph/YieH family.</text>
</comment>
<dbReference type="SFLD" id="SFLDF00046">
    <property type="entry name" value="beta-phosphoglucomutase"/>
    <property type="match status" value="1"/>
</dbReference>
<dbReference type="Pfam" id="PF00702">
    <property type="entry name" value="Hydrolase"/>
    <property type="match status" value="1"/>
</dbReference>
<dbReference type="SFLD" id="SFLDG01129">
    <property type="entry name" value="C1.5:_HAD__Beta-PGM__Phosphata"/>
    <property type="match status" value="1"/>
</dbReference>
<dbReference type="InterPro" id="IPR023214">
    <property type="entry name" value="HAD_sf"/>
</dbReference>
<dbReference type="CDD" id="cd02598">
    <property type="entry name" value="HAD_BPGM"/>
    <property type="match status" value="1"/>
</dbReference>
<feature type="binding site" evidence="3">
    <location>
        <position position="28"/>
    </location>
    <ligand>
        <name>substrate</name>
    </ligand>
</feature>
<feature type="active site" description="Nucleophile" evidence="2">
    <location>
        <position position="12"/>
    </location>
</feature>
<keyword evidence="4" id="KW-0479">Metal-binding</keyword>
<dbReference type="InterPro" id="IPR051806">
    <property type="entry name" value="HAD-like_SPP"/>
</dbReference>
<feature type="binding site" evidence="3">
    <location>
        <position position="81"/>
    </location>
    <ligand>
        <name>substrate</name>
    </ligand>
</feature>
<dbReference type="GO" id="GO:0050308">
    <property type="term" value="F:sugar-phosphatase activity"/>
    <property type="evidence" value="ECO:0007669"/>
    <property type="project" value="TreeGrafter"/>
</dbReference>
<comment type="cofactor">
    <cofactor evidence="4">
        <name>Mg(2+)</name>
        <dbReference type="ChEBI" id="CHEBI:18420"/>
    </cofactor>
    <text evidence="4">Binds 2 magnesium ions per subunit.</text>
</comment>
<dbReference type="NCBIfam" id="TIGR01509">
    <property type="entry name" value="HAD-SF-IA-v3"/>
    <property type="match status" value="1"/>
</dbReference>
<feature type="site" description="Important for catalytic activity and assists the phosphoryl transfer reaction to Asp8 by balancing charge and orienting the reacting groups" evidence="5">
    <location>
        <position position="119"/>
    </location>
</feature>
<dbReference type="Proteomes" id="UP000272003">
    <property type="component" value="Chromosome"/>
</dbReference>
<evidence type="ECO:0000313" key="7">
    <source>
        <dbReference type="Proteomes" id="UP000272003"/>
    </source>
</evidence>
<keyword evidence="7" id="KW-1185">Reference proteome</keyword>
<evidence type="ECO:0000313" key="6">
    <source>
        <dbReference type="EMBL" id="AYF92242.1"/>
    </source>
</evidence>
<dbReference type="OrthoDB" id="9797743at2"/>
<dbReference type="PANTHER" id="PTHR43481:SF4">
    <property type="entry name" value="GLYCEROL-1-PHOSPHATE PHOSPHOHYDROLASE 1-RELATED"/>
    <property type="match status" value="1"/>
</dbReference>
<gene>
    <name evidence="6" type="primary">pgmB</name>
    <name evidence="6" type="ORF">D7I45_01415</name>
</gene>
<feature type="binding site" evidence="4">
    <location>
        <position position="175"/>
    </location>
    <ligand>
        <name>Mg(2+)</name>
        <dbReference type="ChEBI" id="CHEBI:18420"/>
    </ligand>
</feature>
<dbReference type="SFLD" id="SFLDG01135">
    <property type="entry name" value="C1.5.6:_HAD__Beta-PGM__Phospha"/>
    <property type="match status" value="1"/>
</dbReference>
<organism evidence="6 7">
    <name type="scientific">Apilactobacillus bombintestini</name>
    <dbReference type="NCBI Taxonomy" id="2419772"/>
    <lineage>
        <taxon>Bacteria</taxon>
        <taxon>Bacillati</taxon>
        <taxon>Bacillota</taxon>
        <taxon>Bacilli</taxon>
        <taxon>Lactobacillales</taxon>
        <taxon>Lactobacillaceae</taxon>
        <taxon>Apilactobacillus</taxon>
    </lineage>
</organism>
<dbReference type="InterPro" id="IPR010972">
    <property type="entry name" value="Beta-PGM"/>
</dbReference>
<feature type="active site" description="Proton donor/acceptor" evidence="2">
    <location>
        <position position="14"/>
    </location>
</feature>
<dbReference type="NCBIfam" id="TIGR01990">
    <property type="entry name" value="bPGM"/>
    <property type="match status" value="1"/>
</dbReference>
<evidence type="ECO:0000256" key="2">
    <source>
        <dbReference type="PIRSR" id="PIRSR610972-1"/>
    </source>
</evidence>
<dbReference type="PRINTS" id="PR00413">
    <property type="entry name" value="HADHALOGNASE"/>
</dbReference>
<feature type="binding site" evidence="4">
    <location>
        <position position="174"/>
    </location>
    <ligand>
        <name>Mg(2+)</name>
        <dbReference type="ChEBI" id="CHEBI:18420"/>
    </ligand>
</feature>
<dbReference type="PANTHER" id="PTHR43481">
    <property type="entry name" value="FRUCTOSE-1-PHOSPHATE PHOSPHATASE"/>
    <property type="match status" value="1"/>
</dbReference>
<evidence type="ECO:0000256" key="3">
    <source>
        <dbReference type="PIRSR" id="PIRSR610972-2"/>
    </source>
</evidence>
<evidence type="ECO:0000256" key="1">
    <source>
        <dbReference type="ARBA" id="ARBA00006171"/>
    </source>
</evidence>
<dbReference type="GO" id="GO:0000287">
    <property type="term" value="F:magnesium ion binding"/>
    <property type="evidence" value="ECO:0007669"/>
    <property type="project" value="InterPro"/>
</dbReference>